<comment type="caution">
    <text evidence="1">The sequence shown here is derived from an EMBL/GenBank/DDBJ whole genome shotgun (WGS) entry which is preliminary data.</text>
</comment>
<gene>
    <name evidence="1" type="ORF">A3A90_02380</name>
</gene>
<dbReference type="InterPro" id="IPR003477">
    <property type="entry name" value="PemK-like"/>
</dbReference>
<dbReference type="PANTHER" id="PTHR33988:SF2">
    <property type="entry name" value="ENDORIBONUCLEASE MAZF"/>
    <property type="match status" value="1"/>
</dbReference>
<dbReference type="GO" id="GO:0006402">
    <property type="term" value="P:mRNA catabolic process"/>
    <property type="evidence" value="ECO:0007669"/>
    <property type="project" value="TreeGrafter"/>
</dbReference>
<sequence>MNPKDYKIWTPVKTKIHNSESNRPGFHEREIWYCRLGENVGFEQDGKGDDFLRPVIILRKFNNEIFWAIPLTSALKKSKYYFAITQEEGKKSSAVLSQIRLIDAKRLSHTIGEVSKEEFEELKKKLKDLIP</sequence>
<dbReference type="Pfam" id="PF02452">
    <property type="entry name" value="PemK_toxin"/>
    <property type="match status" value="1"/>
</dbReference>
<dbReference type="GO" id="GO:0003677">
    <property type="term" value="F:DNA binding"/>
    <property type="evidence" value="ECO:0007669"/>
    <property type="project" value="InterPro"/>
</dbReference>
<evidence type="ECO:0008006" key="3">
    <source>
        <dbReference type="Google" id="ProtNLM"/>
    </source>
</evidence>
<dbReference type="SUPFAM" id="SSF50118">
    <property type="entry name" value="Cell growth inhibitor/plasmid maintenance toxic component"/>
    <property type="match status" value="1"/>
</dbReference>
<dbReference type="InterPro" id="IPR011067">
    <property type="entry name" value="Plasmid_toxin/cell-grow_inhib"/>
</dbReference>
<evidence type="ECO:0000313" key="2">
    <source>
        <dbReference type="Proteomes" id="UP000178404"/>
    </source>
</evidence>
<dbReference type="Gene3D" id="2.30.30.110">
    <property type="match status" value="1"/>
</dbReference>
<dbReference type="Proteomes" id="UP000178404">
    <property type="component" value="Unassembled WGS sequence"/>
</dbReference>
<evidence type="ECO:0000313" key="1">
    <source>
        <dbReference type="EMBL" id="OHB02086.1"/>
    </source>
</evidence>
<organism evidence="1 2">
    <name type="scientific">Candidatus Zambryskibacteria bacterium RIFCSPLOWO2_01_FULL_35_19</name>
    <dbReference type="NCBI Taxonomy" id="1802757"/>
    <lineage>
        <taxon>Bacteria</taxon>
        <taxon>Candidatus Zambryskiibacteriota</taxon>
    </lineage>
</organism>
<dbReference type="GO" id="GO:0016075">
    <property type="term" value="P:rRNA catabolic process"/>
    <property type="evidence" value="ECO:0007669"/>
    <property type="project" value="TreeGrafter"/>
</dbReference>
<protein>
    <recommendedName>
        <fullName evidence="3">2,4-dihydroxyhept-2-ene-1,7-dioic acid aldolase</fullName>
    </recommendedName>
</protein>
<proteinExistence type="predicted"/>
<accession>A0A1G2TXR2</accession>
<dbReference type="PANTHER" id="PTHR33988">
    <property type="entry name" value="ENDORIBONUCLEASE MAZF-RELATED"/>
    <property type="match status" value="1"/>
</dbReference>
<dbReference type="GO" id="GO:0004521">
    <property type="term" value="F:RNA endonuclease activity"/>
    <property type="evidence" value="ECO:0007669"/>
    <property type="project" value="TreeGrafter"/>
</dbReference>
<dbReference type="AlphaFoldDB" id="A0A1G2TXR2"/>
<name>A0A1G2TXR2_9BACT</name>
<dbReference type="EMBL" id="MHWA01000007">
    <property type="protein sequence ID" value="OHB02086.1"/>
    <property type="molecule type" value="Genomic_DNA"/>
</dbReference>
<reference evidence="1 2" key="1">
    <citation type="journal article" date="2016" name="Nat. Commun.">
        <title>Thousands of microbial genomes shed light on interconnected biogeochemical processes in an aquifer system.</title>
        <authorList>
            <person name="Anantharaman K."/>
            <person name="Brown C.T."/>
            <person name="Hug L.A."/>
            <person name="Sharon I."/>
            <person name="Castelle C.J."/>
            <person name="Probst A.J."/>
            <person name="Thomas B.C."/>
            <person name="Singh A."/>
            <person name="Wilkins M.J."/>
            <person name="Karaoz U."/>
            <person name="Brodie E.L."/>
            <person name="Williams K.H."/>
            <person name="Hubbard S.S."/>
            <person name="Banfield J.F."/>
        </authorList>
    </citation>
    <scope>NUCLEOTIDE SEQUENCE [LARGE SCALE GENOMIC DNA]</scope>
</reference>